<proteinExistence type="predicted"/>
<reference evidence="2" key="1">
    <citation type="journal article" date="2020" name="Stud. Mycol.">
        <title>101 Dothideomycetes genomes: a test case for predicting lifestyles and emergence of pathogens.</title>
        <authorList>
            <person name="Haridas S."/>
            <person name="Albert R."/>
            <person name="Binder M."/>
            <person name="Bloem J."/>
            <person name="Labutti K."/>
            <person name="Salamov A."/>
            <person name="Andreopoulos B."/>
            <person name="Baker S."/>
            <person name="Barry K."/>
            <person name="Bills G."/>
            <person name="Bluhm B."/>
            <person name="Cannon C."/>
            <person name="Castanera R."/>
            <person name="Culley D."/>
            <person name="Daum C."/>
            <person name="Ezra D."/>
            <person name="Gonzalez J."/>
            <person name="Henrissat B."/>
            <person name="Kuo A."/>
            <person name="Liang C."/>
            <person name="Lipzen A."/>
            <person name="Lutzoni F."/>
            <person name="Magnuson J."/>
            <person name="Mondo S."/>
            <person name="Nolan M."/>
            <person name="Ohm R."/>
            <person name="Pangilinan J."/>
            <person name="Park H.-J."/>
            <person name="Ramirez L."/>
            <person name="Alfaro M."/>
            <person name="Sun H."/>
            <person name="Tritt A."/>
            <person name="Yoshinaga Y."/>
            <person name="Zwiers L.-H."/>
            <person name="Turgeon B."/>
            <person name="Goodwin S."/>
            <person name="Spatafora J."/>
            <person name="Crous P."/>
            <person name="Grigoriev I."/>
        </authorList>
    </citation>
    <scope>NUCLEOTIDE SEQUENCE</scope>
    <source>
        <strain evidence="2">CBS 119687</strain>
    </source>
</reference>
<sequence length="292" mass="32722">MSDPEDLPSGSDKVSDSSDDVSDSSDDEFAQIRAYATSDVDLDAILKLLHPINGDDDFSVVALRGYAAQQVCQRHRDDADSTDDMHSKLFLIFDRDNPQQQGVLLVNLKPYHKYPDAVRQLPEHATNCIASLNIVNTEWHEVRGSSDDTKTEFWPANWFALYNLLSKGHEEDFSTVVKSMNDGVQYIGSDAEGEEPKGGARKFHRAIGQSKQDLAQTIAQHSTYARDHGVDAERFAVVDKEEGILFIQIQTQYDSFRCKLPVAGELLNWIYIGFMTWEDAKAFASLERPAAT</sequence>
<dbReference type="AlphaFoldDB" id="A0A6A6A639"/>
<dbReference type="RefSeq" id="XP_033521037.1">
    <property type="nucleotide sequence ID" value="XM_033668735.1"/>
</dbReference>
<feature type="region of interest" description="Disordered" evidence="1">
    <location>
        <begin position="1"/>
        <end position="27"/>
    </location>
</feature>
<dbReference type="EMBL" id="ML977513">
    <property type="protein sequence ID" value="KAF2126645.1"/>
    <property type="molecule type" value="Genomic_DNA"/>
</dbReference>
<keyword evidence="3" id="KW-1185">Reference proteome</keyword>
<organism evidence="2 3">
    <name type="scientific">Dothidotthia symphoricarpi CBS 119687</name>
    <dbReference type="NCBI Taxonomy" id="1392245"/>
    <lineage>
        <taxon>Eukaryota</taxon>
        <taxon>Fungi</taxon>
        <taxon>Dikarya</taxon>
        <taxon>Ascomycota</taxon>
        <taxon>Pezizomycotina</taxon>
        <taxon>Dothideomycetes</taxon>
        <taxon>Pleosporomycetidae</taxon>
        <taxon>Pleosporales</taxon>
        <taxon>Dothidotthiaceae</taxon>
        <taxon>Dothidotthia</taxon>
    </lineage>
</organism>
<dbReference type="Proteomes" id="UP000799771">
    <property type="component" value="Unassembled WGS sequence"/>
</dbReference>
<name>A0A6A6A639_9PLEO</name>
<feature type="compositionally biased region" description="Acidic residues" evidence="1">
    <location>
        <begin position="17"/>
        <end position="27"/>
    </location>
</feature>
<protein>
    <submittedName>
        <fullName evidence="2">Uncharacterized protein</fullName>
    </submittedName>
</protein>
<dbReference type="GeneID" id="54409167"/>
<evidence type="ECO:0000256" key="1">
    <source>
        <dbReference type="SAM" id="MobiDB-lite"/>
    </source>
</evidence>
<evidence type="ECO:0000313" key="2">
    <source>
        <dbReference type="EMBL" id="KAF2126645.1"/>
    </source>
</evidence>
<accession>A0A6A6A639</accession>
<gene>
    <name evidence="2" type="ORF">P153DRAFT_369316</name>
</gene>
<dbReference type="OrthoDB" id="4864163at2759"/>
<evidence type="ECO:0000313" key="3">
    <source>
        <dbReference type="Proteomes" id="UP000799771"/>
    </source>
</evidence>